<sequence>MLGTLASSRIPFIDRFTKVGPNGLGFHTTAEEVTEFLDLKDKTILVTGANSGLGQETVRVLSLRGATVIGLARTMEKADSISSISNQQFIPLMCDLSEPGLIIQCADNLISKGIEIDAIICNAGIMALPKLRQKYGVELQFLTNHIGHFMLVSLLQKTLSKEARITVVSSSAHRVFSYSDGIQFNNFSGNKNYNPHKAYGHSKLANLLFANELARRFQSTSQTANAVHPGVIRTNLLRHCNPVLKHGSVLLEKLLFKNVQQGAATQVYLSTHPDLQGVSGEYYSNCNLKEPSIHGKDQIMAKKLWDFSEKIVTKISSGNDWRD</sequence>
<dbReference type="PRINTS" id="PR00081">
    <property type="entry name" value="GDHRDH"/>
</dbReference>
<evidence type="ECO:0000256" key="2">
    <source>
        <dbReference type="ARBA" id="ARBA00023002"/>
    </source>
</evidence>
<reference evidence="3" key="1">
    <citation type="submission" date="2018-05" db="EMBL/GenBank/DDBJ databases">
        <authorList>
            <person name="Lanie J.A."/>
            <person name="Ng W.-L."/>
            <person name="Kazmierczak K.M."/>
            <person name="Andrzejewski T.M."/>
            <person name="Davidsen T.M."/>
            <person name="Wayne K.J."/>
            <person name="Tettelin H."/>
            <person name="Glass J.I."/>
            <person name="Rusch D."/>
            <person name="Podicherti R."/>
            <person name="Tsui H.-C.T."/>
            <person name="Winkler M.E."/>
        </authorList>
    </citation>
    <scope>NUCLEOTIDE SEQUENCE</scope>
</reference>
<dbReference type="GO" id="GO:0016491">
    <property type="term" value="F:oxidoreductase activity"/>
    <property type="evidence" value="ECO:0007669"/>
    <property type="project" value="UniProtKB-KW"/>
</dbReference>
<evidence type="ECO:0000256" key="1">
    <source>
        <dbReference type="ARBA" id="ARBA00006484"/>
    </source>
</evidence>
<dbReference type="PANTHER" id="PTHR24320">
    <property type="entry name" value="RETINOL DEHYDROGENASE"/>
    <property type="match status" value="1"/>
</dbReference>
<evidence type="ECO:0008006" key="4">
    <source>
        <dbReference type="Google" id="ProtNLM"/>
    </source>
</evidence>
<dbReference type="Gene3D" id="3.40.50.720">
    <property type="entry name" value="NAD(P)-binding Rossmann-like Domain"/>
    <property type="match status" value="1"/>
</dbReference>
<protein>
    <recommendedName>
        <fullName evidence="4">Short-chain dehydrogenase/reductase SDR</fullName>
    </recommendedName>
</protein>
<keyword evidence="2" id="KW-0560">Oxidoreductase</keyword>
<name>A0A381T3B7_9ZZZZ</name>
<dbReference type="AlphaFoldDB" id="A0A381T3B7"/>
<dbReference type="CDD" id="cd05327">
    <property type="entry name" value="retinol-DH_like_SDR_c_like"/>
    <property type="match status" value="1"/>
</dbReference>
<proteinExistence type="inferred from homology"/>
<dbReference type="InterPro" id="IPR002347">
    <property type="entry name" value="SDR_fam"/>
</dbReference>
<accession>A0A381T3B7</accession>
<dbReference type="Pfam" id="PF00106">
    <property type="entry name" value="adh_short"/>
    <property type="match status" value="1"/>
</dbReference>
<dbReference type="PANTHER" id="PTHR24320:SF227">
    <property type="entry name" value="RETINOL DEHYDROGENASE 11"/>
    <property type="match status" value="1"/>
</dbReference>
<evidence type="ECO:0000313" key="3">
    <source>
        <dbReference type="EMBL" id="SVA10229.1"/>
    </source>
</evidence>
<dbReference type="InterPro" id="IPR036291">
    <property type="entry name" value="NAD(P)-bd_dom_sf"/>
</dbReference>
<comment type="similarity">
    <text evidence="1">Belongs to the short-chain dehydrogenases/reductases (SDR) family.</text>
</comment>
<dbReference type="EMBL" id="UINC01003906">
    <property type="protein sequence ID" value="SVA10229.1"/>
    <property type="molecule type" value="Genomic_DNA"/>
</dbReference>
<gene>
    <name evidence="3" type="ORF">METZ01_LOCUS63083</name>
</gene>
<organism evidence="3">
    <name type="scientific">marine metagenome</name>
    <dbReference type="NCBI Taxonomy" id="408172"/>
    <lineage>
        <taxon>unclassified sequences</taxon>
        <taxon>metagenomes</taxon>
        <taxon>ecological metagenomes</taxon>
    </lineage>
</organism>
<dbReference type="SUPFAM" id="SSF51735">
    <property type="entry name" value="NAD(P)-binding Rossmann-fold domains"/>
    <property type="match status" value="1"/>
</dbReference>